<protein>
    <submittedName>
        <fullName evidence="1">Uncharacterized protein</fullName>
    </submittedName>
</protein>
<evidence type="ECO:0000313" key="4">
    <source>
        <dbReference type="Proteomes" id="UP000095788"/>
    </source>
</evidence>
<evidence type="ECO:0000313" key="1">
    <source>
        <dbReference type="EMBL" id="CUN67106.1"/>
    </source>
</evidence>
<dbReference type="EMBL" id="CZBF01000008">
    <property type="protein sequence ID" value="CUQ26898.1"/>
    <property type="molecule type" value="Genomic_DNA"/>
</dbReference>
<sequence length="34" mass="3693">MKSNFILHAISNYILSNCQDNQNPSGISSVSVNP</sequence>
<gene>
    <name evidence="1" type="ORF">ERS417307_00462</name>
    <name evidence="2" type="ORF">ERS852554_03709</name>
</gene>
<proteinExistence type="predicted"/>
<dbReference type="EMBL" id="CYZF01000001">
    <property type="protein sequence ID" value="CUN67106.1"/>
    <property type="molecule type" value="Genomic_DNA"/>
</dbReference>
<dbReference type="Proteomes" id="UP000095788">
    <property type="component" value="Unassembled WGS sequence"/>
</dbReference>
<name>A0A173YV11_BACUN</name>
<dbReference type="AlphaFoldDB" id="A0A173YV11"/>
<accession>A0A173YV11</accession>
<dbReference type="Proteomes" id="UP000095419">
    <property type="component" value="Unassembled WGS sequence"/>
</dbReference>
<evidence type="ECO:0000313" key="3">
    <source>
        <dbReference type="Proteomes" id="UP000095419"/>
    </source>
</evidence>
<organism evidence="1 3">
    <name type="scientific">Bacteroides uniformis</name>
    <dbReference type="NCBI Taxonomy" id="820"/>
    <lineage>
        <taxon>Bacteria</taxon>
        <taxon>Pseudomonadati</taxon>
        <taxon>Bacteroidota</taxon>
        <taxon>Bacteroidia</taxon>
        <taxon>Bacteroidales</taxon>
        <taxon>Bacteroidaceae</taxon>
        <taxon>Bacteroides</taxon>
    </lineage>
</organism>
<reference evidence="3 4" key="1">
    <citation type="submission" date="2015-09" db="EMBL/GenBank/DDBJ databases">
        <authorList>
            <consortium name="Pathogen Informatics"/>
        </authorList>
    </citation>
    <scope>NUCLEOTIDE SEQUENCE [LARGE SCALE GENOMIC DNA]</scope>
    <source>
        <strain evidence="1 3">2789STDY5608791</strain>
        <strain evidence="2 4">2789STDY5834942</strain>
    </source>
</reference>
<evidence type="ECO:0000313" key="2">
    <source>
        <dbReference type="EMBL" id="CUQ26898.1"/>
    </source>
</evidence>